<dbReference type="GO" id="GO:0006952">
    <property type="term" value="P:defense response"/>
    <property type="evidence" value="ECO:0007669"/>
    <property type="project" value="UniProtKB-KW"/>
</dbReference>
<dbReference type="InterPro" id="IPR050905">
    <property type="entry name" value="Plant_NBS-LRR"/>
</dbReference>
<evidence type="ECO:0000256" key="2">
    <source>
        <dbReference type="SAM" id="Coils"/>
    </source>
</evidence>
<evidence type="ECO:0000259" key="4">
    <source>
        <dbReference type="Pfam" id="PF00931"/>
    </source>
</evidence>
<dbReference type="GO" id="GO:0043531">
    <property type="term" value="F:ADP binding"/>
    <property type="evidence" value="ECO:0007669"/>
    <property type="project" value="InterPro"/>
</dbReference>
<name>A0A2H5QPZ5_CITUN</name>
<feature type="compositionally biased region" description="Basic and acidic residues" evidence="3">
    <location>
        <begin position="342"/>
        <end position="351"/>
    </location>
</feature>
<feature type="region of interest" description="Disordered" evidence="3">
    <location>
        <begin position="332"/>
        <end position="364"/>
    </location>
</feature>
<dbReference type="EMBL" id="BDQV01000606">
    <property type="protein sequence ID" value="GAY66697.1"/>
    <property type="molecule type" value="Genomic_DNA"/>
</dbReference>
<keyword evidence="6" id="KW-1185">Reference proteome</keyword>
<keyword evidence="2" id="KW-0175">Coiled coil</keyword>
<feature type="coiled-coil region" evidence="2">
    <location>
        <begin position="29"/>
        <end position="77"/>
    </location>
</feature>
<dbReference type="PRINTS" id="PR00364">
    <property type="entry name" value="DISEASERSIST"/>
</dbReference>
<evidence type="ECO:0000313" key="5">
    <source>
        <dbReference type="EMBL" id="GAY66697.1"/>
    </source>
</evidence>
<comment type="caution">
    <text evidence="5">The sequence shown here is derived from an EMBL/GenBank/DDBJ whole genome shotgun (WGS) entry which is preliminary data.</text>
</comment>
<protein>
    <recommendedName>
        <fullName evidence="4">NB-ARC domain-containing protein</fullName>
    </recommendedName>
</protein>
<feature type="domain" description="NB-ARC" evidence="4">
    <location>
        <begin position="163"/>
        <end position="303"/>
    </location>
</feature>
<dbReference type="InterPro" id="IPR027417">
    <property type="entry name" value="P-loop_NTPase"/>
</dbReference>
<accession>A0A2H5QPZ5</accession>
<dbReference type="SUPFAM" id="SSF52540">
    <property type="entry name" value="P-loop containing nucleoside triphosphate hydrolases"/>
    <property type="match status" value="1"/>
</dbReference>
<dbReference type="Proteomes" id="UP000236630">
    <property type="component" value="Unassembled WGS sequence"/>
</dbReference>
<proteinExistence type="predicted"/>
<dbReference type="FunFam" id="3.40.50.300:FF:001091">
    <property type="entry name" value="Probable disease resistance protein At1g61300"/>
    <property type="match status" value="1"/>
</dbReference>
<sequence length="447" mass="50506">MAEIIVTIVVEVIKCLAPPAYRQISYLRESKYASNLQILRTEVENLKSERVSTQHKVDEAERKGEEIEEIVKNWLARSNNVIEEADKFTNDEATANKHCFKGLCPNLKTRLRLSKEAVRLTEAIVKVREAGRFDNISYSIIPEDTLLMSNKDYEAFESRMSILNEIIDALKNPDVSMLGIYGMGGIGKTTLAKEVARRAENDKLFDQVVFSEVSESQDIRKIQGEIADKLGLKFAEESESGRARRLYDRLKKEKRILVILDNIWENLDLKAVGIPHGDYHKGCKVLLTARSIDTLSKKMDSQQNFLIELRFARTQVAHEAMANPSNVAQEGVVGVDVPPEPSRGREGERAQGKNRGKSKAPSVDALEPRVGTLEIALSATQDNLEGLERRVDNLKGEYAEFTVATKALMHEQANILRDEFHSFHDELLKLRSFVQDELRAVRAEVDE</sequence>
<dbReference type="InterPro" id="IPR002182">
    <property type="entry name" value="NB-ARC"/>
</dbReference>
<feature type="non-terminal residue" evidence="5">
    <location>
        <position position="447"/>
    </location>
</feature>
<evidence type="ECO:0000313" key="6">
    <source>
        <dbReference type="Proteomes" id="UP000236630"/>
    </source>
</evidence>
<organism evidence="5 6">
    <name type="scientific">Citrus unshiu</name>
    <name type="common">Satsuma mandarin</name>
    <name type="synonym">Citrus nobilis var. unshiu</name>
    <dbReference type="NCBI Taxonomy" id="55188"/>
    <lineage>
        <taxon>Eukaryota</taxon>
        <taxon>Viridiplantae</taxon>
        <taxon>Streptophyta</taxon>
        <taxon>Embryophyta</taxon>
        <taxon>Tracheophyta</taxon>
        <taxon>Spermatophyta</taxon>
        <taxon>Magnoliopsida</taxon>
        <taxon>eudicotyledons</taxon>
        <taxon>Gunneridae</taxon>
        <taxon>Pentapetalae</taxon>
        <taxon>rosids</taxon>
        <taxon>malvids</taxon>
        <taxon>Sapindales</taxon>
        <taxon>Rutaceae</taxon>
        <taxon>Aurantioideae</taxon>
        <taxon>Citrus</taxon>
    </lineage>
</organism>
<dbReference type="PANTHER" id="PTHR33463:SF198">
    <property type="entry name" value="RPP4C3"/>
    <property type="match status" value="1"/>
</dbReference>
<feature type="coiled-coil region" evidence="2">
    <location>
        <begin position="370"/>
        <end position="404"/>
    </location>
</feature>
<dbReference type="Gene3D" id="3.40.50.300">
    <property type="entry name" value="P-loop containing nucleotide triphosphate hydrolases"/>
    <property type="match status" value="1"/>
</dbReference>
<dbReference type="Pfam" id="PF00931">
    <property type="entry name" value="NB-ARC"/>
    <property type="match status" value="1"/>
</dbReference>
<evidence type="ECO:0000256" key="3">
    <source>
        <dbReference type="SAM" id="MobiDB-lite"/>
    </source>
</evidence>
<dbReference type="PANTHER" id="PTHR33463">
    <property type="entry name" value="NB-ARC DOMAIN-CONTAINING PROTEIN-RELATED"/>
    <property type="match status" value="1"/>
</dbReference>
<reference evidence="5 6" key="1">
    <citation type="journal article" date="2017" name="Front. Genet.">
        <title>Draft sequencing of the heterozygous diploid genome of Satsuma (Citrus unshiu Marc.) using a hybrid assembly approach.</title>
        <authorList>
            <person name="Shimizu T."/>
            <person name="Tanizawa Y."/>
            <person name="Mochizuki T."/>
            <person name="Nagasaki H."/>
            <person name="Yoshioka T."/>
            <person name="Toyoda A."/>
            <person name="Fujiyama A."/>
            <person name="Kaminuma E."/>
            <person name="Nakamura Y."/>
        </authorList>
    </citation>
    <scope>NUCLEOTIDE SEQUENCE [LARGE SCALE GENOMIC DNA]</scope>
    <source>
        <strain evidence="6">cv. Miyagawa wase</strain>
    </source>
</reference>
<gene>
    <name evidence="5" type="ORF">CUMW_250870</name>
</gene>
<keyword evidence="1" id="KW-0611">Plant defense</keyword>
<dbReference type="AlphaFoldDB" id="A0A2H5QPZ5"/>
<evidence type="ECO:0000256" key="1">
    <source>
        <dbReference type="ARBA" id="ARBA00022821"/>
    </source>
</evidence>